<reference evidence="2 3" key="1">
    <citation type="submission" date="2020-04" db="EMBL/GenBank/DDBJ databases">
        <title>Flammeovirgaceae bacterium KN852 isolated from deep sea.</title>
        <authorList>
            <person name="Zhang D.-C."/>
        </authorList>
    </citation>
    <scope>NUCLEOTIDE SEQUENCE [LARGE SCALE GENOMIC DNA]</scope>
    <source>
        <strain evidence="2 3">KN852</strain>
    </source>
</reference>
<dbReference type="NCBIfam" id="TIGR04183">
    <property type="entry name" value="Por_Secre_tail"/>
    <property type="match status" value="1"/>
</dbReference>
<dbReference type="Pfam" id="PF18911">
    <property type="entry name" value="PKD_4"/>
    <property type="match status" value="1"/>
</dbReference>
<dbReference type="InterPro" id="IPR026444">
    <property type="entry name" value="Secre_tail"/>
</dbReference>
<dbReference type="CDD" id="cd00146">
    <property type="entry name" value="PKD"/>
    <property type="match status" value="1"/>
</dbReference>
<evidence type="ECO:0000313" key="3">
    <source>
        <dbReference type="Proteomes" id="UP000559010"/>
    </source>
</evidence>
<dbReference type="RefSeq" id="WP_169682995.1">
    <property type="nucleotide sequence ID" value="NZ_JABBNU010000009.1"/>
</dbReference>
<sequence length="911" mass="97119">MFWEDNRNISKLSPGVVGYQTDNSFGASYQLVSPPAFPILVANGVVGHFVNHHLGVNSWPSWMEPYILGPPSNPITLAIAGIHPTGGGRLIVQGPDQDFHALRNGSNPSGNQYKMLLNQIDFLISEQTGISWTGPNGFTSNEASPIIENVTPEMAGEYTAILTNETGGGCFVTATTTVVVYEKPEVELGDDITICTETVNLTAELEDDTGVTYLWNTGEITKTITVTPGNYSVTVTNSNGCSSTDNISVNVGDTDPPTALVNNITIQLNELGIAEITASQIDNGSFDDCEIDNITIDKSIFTCNNVGANDVTLVVTDKSGKSSSAVAIVTVEDITPPTVITKDIIIQLDATGNATITPADVNDKSSDACGILSYSLDIDAFTCDDIGDNTVNLTFTDNNGNWASAPATVKVEDNVPPVVMTKNITVQLDATGNASITPADVDDGSSDACGIISYSLDVDAFTCANVGDNTVNLTVTDNNGNSASAPATVKVEDNVPPTVLTQDIIVILDAVGNASITPADVDNGSSDACGILSYSLDVTTFDCSNLGDNAVNLTVTDINGNSASAIATVKVINDVPEINTLSLPLSPQQINTQIFASATFTDTNIFSAEFNWGDGSTSAGAITGSDIAGDHTYSIPGVYEVSLTITDICGFQDTEVFQYVVIYDPYGGFVTGGGYIWSHPGYYTPDPLAEGKANFGFVAKYKKGATTPTGNTQFRFTAGNMNFHSTEYEWLVIAGQKAMYKGSGTINGAGNYKFMLSAIDGTTKADGDRFRMQIWDTFDNVIYDNQPGEDENADASTYLGGGSITIHDGKNNGGNQTAEFEIENSSFEKVSFYPNPVTSIMNIELTDRFANGDQPLEVEIYEINGRSVGFKEYSNSSSKMIQLRVDDLKKGIYLLTLKNGDEFEYFKFIKE</sequence>
<comment type="caution">
    <text evidence="2">The sequence shown here is derived from an EMBL/GenBank/DDBJ whole genome shotgun (WGS) entry which is preliminary data.</text>
</comment>
<dbReference type="SMART" id="SM00089">
    <property type="entry name" value="PKD"/>
    <property type="match status" value="3"/>
</dbReference>
<dbReference type="Pfam" id="PF18962">
    <property type="entry name" value="Por_Secre_tail"/>
    <property type="match status" value="1"/>
</dbReference>
<dbReference type="InterPro" id="IPR013783">
    <property type="entry name" value="Ig-like_fold"/>
</dbReference>
<feature type="domain" description="PKD" evidence="1">
    <location>
        <begin position="609"/>
        <end position="650"/>
    </location>
</feature>
<dbReference type="EMBL" id="JABBNU010000009">
    <property type="protein sequence ID" value="NMM49664.1"/>
    <property type="molecule type" value="Genomic_DNA"/>
</dbReference>
<dbReference type="PANTHER" id="PTHR24273">
    <property type="entry name" value="FI04643P-RELATED"/>
    <property type="match status" value="1"/>
</dbReference>
<evidence type="ECO:0000259" key="1">
    <source>
        <dbReference type="PROSITE" id="PS50093"/>
    </source>
</evidence>
<proteinExistence type="predicted"/>
<dbReference type="Proteomes" id="UP000559010">
    <property type="component" value="Unassembled WGS sequence"/>
</dbReference>
<organism evidence="2 3">
    <name type="scientific">Marinigracilibium pacificum</name>
    <dbReference type="NCBI Taxonomy" id="2729599"/>
    <lineage>
        <taxon>Bacteria</taxon>
        <taxon>Pseudomonadati</taxon>
        <taxon>Bacteroidota</taxon>
        <taxon>Cytophagia</taxon>
        <taxon>Cytophagales</taxon>
        <taxon>Flammeovirgaceae</taxon>
        <taxon>Marinigracilibium</taxon>
    </lineage>
</organism>
<gene>
    <name evidence="2" type="ORF">HH304_14750</name>
</gene>
<name>A0A848J5C1_9BACT</name>
<accession>A0A848J5C1</accession>
<dbReference type="AlphaFoldDB" id="A0A848J5C1"/>
<dbReference type="PANTHER" id="PTHR24273:SF32">
    <property type="entry name" value="HYALIN"/>
    <property type="match status" value="1"/>
</dbReference>
<dbReference type="InterPro" id="IPR022409">
    <property type="entry name" value="PKD/Chitinase_dom"/>
</dbReference>
<protein>
    <submittedName>
        <fullName evidence="2">T9SS type A sorting domain-containing protein</fullName>
    </submittedName>
</protein>
<dbReference type="InterPro" id="IPR035986">
    <property type="entry name" value="PKD_dom_sf"/>
</dbReference>
<dbReference type="InterPro" id="IPR000601">
    <property type="entry name" value="PKD_dom"/>
</dbReference>
<keyword evidence="3" id="KW-1185">Reference proteome</keyword>
<dbReference type="Gene3D" id="2.60.40.10">
    <property type="entry name" value="Immunoglobulins"/>
    <property type="match status" value="3"/>
</dbReference>
<dbReference type="PROSITE" id="PS50093">
    <property type="entry name" value="PKD"/>
    <property type="match status" value="1"/>
</dbReference>
<evidence type="ECO:0000313" key="2">
    <source>
        <dbReference type="EMBL" id="NMM49664.1"/>
    </source>
</evidence>
<dbReference type="SUPFAM" id="SSF49299">
    <property type="entry name" value="PKD domain"/>
    <property type="match status" value="2"/>
</dbReference>